<protein>
    <submittedName>
        <fullName evidence="1">Uncharacterized protein</fullName>
    </submittedName>
</protein>
<accession>A0ABQ7TKK8</accession>
<reference evidence="1 2" key="1">
    <citation type="journal article" date="2022" name="Gigascience">
        <title>A chromosome-level genome assembly and annotation of the desert horned lizard, Phrynosoma platyrhinos, provides insight into chromosomal rearrangements among reptiles.</title>
        <authorList>
            <person name="Koochekian N."/>
            <person name="Ascanio A."/>
            <person name="Farleigh K."/>
            <person name="Card D.C."/>
            <person name="Schield D.R."/>
            <person name="Castoe T.A."/>
            <person name="Jezkova T."/>
        </authorList>
    </citation>
    <scope>NUCLEOTIDE SEQUENCE [LARGE SCALE GENOMIC DNA]</scope>
    <source>
        <strain evidence="1">NK-2021</strain>
    </source>
</reference>
<gene>
    <name evidence="1" type="ORF">JD844_012885</name>
</gene>
<keyword evidence="2" id="KW-1185">Reference proteome</keyword>
<evidence type="ECO:0000313" key="2">
    <source>
        <dbReference type="Proteomes" id="UP000826234"/>
    </source>
</evidence>
<proteinExistence type="predicted"/>
<organism evidence="1 2">
    <name type="scientific">Phrynosoma platyrhinos</name>
    <name type="common">Desert horned lizard</name>
    <dbReference type="NCBI Taxonomy" id="52577"/>
    <lineage>
        <taxon>Eukaryota</taxon>
        <taxon>Metazoa</taxon>
        <taxon>Chordata</taxon>
        <taxon>Craniata</taxon>
        <taxon>Vertebrata</taxon>
        <taxon>Euteleostomi</taxon>
        <taxon>Lepidosauria</taxon>
        <taxon>Squamata</taxon>
        <taxon>Bifurcata</taxon>
        <taxon>Unidentata</taxon>
        <taxon>Episquamata</taxon>
        <taxon>Toxicofera</taxon>
        <taxon>Iguania</taxon>
        <taxon>Phrynosomatidae</taxon>
        <taxon>Phrynosomatinae</taxon>
        <taxon>Phrynosoma</taxon>
    </lineage>
</organism>
<dbReference type="EMBL" id="JAIPUX010000439">
    <property type="protein sequence ID" value="KAH0630178.1"/>
    <property type="molecule type" value="Genomic_DNA"/>
</dbReference>
<sequence length="204" mass="23092">AAAQKVSPALGIEGLVPAEKRAVTWRRKQNERIGQAEERRLMLELNKRPCSRNHCFTPTNSQQYLCQQSSEIIPETLLTLMKPHKPNHSRPYTVMEETTIKLPRDFPYRLAWGTPTTPDLGIKLYCPKMKLSKEHKVGSLPVEKNLQPTKSIPVKGRYILVTNPVSAPSTPPMSPLESKLLSVRFPKMKEKILRSLLSDVKESG</sequence>
<evidence type="ECO:0000313" key="1">
    <source>
        <dbReference type="EMBL" id="KAH0630178.1"/>
    </source>
</evidence>
<dbReference type="Proteomes" id="UP000826234">
    <property type="component" value="Unassembled WGS sequence"/>
</dbReference>
<name>A0ABQ7TKK8_PHRPL</name>
<comment type="caution">
    <text evidence="1">The sequence shown here is derived from an EMBL/GenBank/DDBJ whole genome shotgun (WGS) entry which is preliminary data.</text>
</comment>
<feature type="non-terminal residue" evidence="1">
    <location>
        <position position="1"/>
    </location>
</feature>